<evidence type="ECO:0000313" key="2">
    <source>
        <dbReference type="EMBL" id="TDC96702.1"/>
    </source>
</evidence>
<accession>A0A4R4V392</accession>
<keyword evidence="3" id="KW-1185">Reference proteome</keyword>
<keyword evidence="1" id="KW-0472">Membrane</keyword>
<dbReference type="Proteomes" id="UP000294744">
    <property type="component" value="Unassembled WGS sequence"/>
</dbReference>
<dbReference type="AlphaFoldDB" id="A0A4R4V392"/>
<reference evidence="2 3" key="1">
    <citation type="submission" date="2019-03" db="EMBL/GenBank/DDBJ databases">
        <title>Draft genome sequences of novel Actinobacteria.</title>
        <authorList>
            <person name="Sahin N."/>
            <person name="Ay H."/>
            <person name="Saygin H."/>
        </authorList>
    </citation>
    <scope>NUCLEOTIDE SEQUENCE [LARGE SCALE GENOMIC DNA]</scope>
    <source>
        <strain evidence="2 3">16K404</strain>
    </source>
</reference>
<feature type="transmembrane region" description="Helical" evidence="1">
    <location>
        <begin position="92"/>
        <end position="112"/>
    </location>
</feature>
<dbReference type="OrthoDB" id="4935320at2"/>
<dbReference type="EMBL" id="SMKV01000001">
    <property type="protein sequence ID" value="TDC96702.1"/>
    <property type="molecule type" value="Genomic_DNA"/>
</dbReference>
<keyword evidence="1" id="KW-0812">Transmembrane</keyword>
<gene>
    <name evidence="2" type="ORF">E1161_00215</name>
</gene>
<name>A0A4R4V392_9PSEU</name>
<organism evidence="2 3">
    <name type="scientific">Saccharopolyspora aridisoli</name>
    <dbReference type="NCBI Taxonomy" id="2530385"/>
    <lineage>
        <taxon>Bacteria</taxon>
        <taxon>Bacillati</taxon>
        <taxon>Actinomycetota</taxon>
        <taxon>Actinomycetes</taxon>
        <taxon>Pseudonocardiales</taxon>
        <taxon>Pseudonocardiaceae</taxon>
        <taxon>Saccharopolyspora</taxon>
    </lineage>
</organism>
<feature type="transmembrane region" description="Helical" evidence="1">
    <location>
        <begin position="52"/>
        <end position="72"/>
    </location>
</feature>
<dbReference type="RefSeq" id="WP_132618257.1">
    <property type="nucleotide sequence ID" value="NZ_SMKV01000001.1"/>
</dbReference>
<feature type="transmembrane region" description="Helical" evidence="1">
    <location>
        <begin position="151"/>
        <end position="173"/>
    </location>
</feature>
<comment type="caution">
    <text evidence="2">The sequence shown here is derived from an EMBL/GenBank/DDBJ whole genome shotgun (WGS) entry which is preliminary data.</text>
</comment>
<feature type="transmembrane region" description="Helical" evidence="1">
    <location>
        <begin position="118"/>
        <end position="139"/>
    </location>
</feature>
<keyword evidence="1" id="KW-1133">Transmembrane helix</keyword>
<protein>
    <recommendedName>
        <fullName evidence="4">Phosphatase PAP2 family protein</fullName>
    </recommendedName>
</protein>
<evidence type="ECO:0008006" key="4">
    <source>
        <dbReference type="Google" id="ProtNLM"/>
    </source>
</evidence>
<feature type="transmembrane region" description="Helical" evidence="1">
    <location>
        <begin position="185"/>
        <end position="206"/>
    </location>
</feature>
<sequence length="207" mass="21675">MRTELQAVGELARWTWVDRVARALTEVLAPSVVVTVLPLAAAWQATRSVGPALGWGLLVALTSSVLPMAVIVWGARSGRWDGHHVRDRKGRLVPFLTLILLSSVGLVLLVVLGAPWMLVALDITMVAALLVTGAITVWWKVSLHATVAAGAAVVMVVLHGPAWLLSSVVVAAISWSRVRLGDHTTAQVVVGSAVGAAVVGGLFAVLV</sequence>
<evidence type="ECO:0000256" key="1">
    <source>
        <dbReference type="SAM" id="Phobius"/>
    </source>
</evidence>
<proteinExistence type="predicted"/>
<feature type="transmembrane region" description="Helical" evidence="1">
    <location>
        <begin position="27"/>
        <end position="46"/>
    </location>
</feature>
<evidence type="ECO:0000313" key="3">
    <source>
        <dbReference type="Proteomes" id="UP000294744"/>
    </source>
</evidence>